<sequence>MVKLLEYWTYWRPGVMLKYGSFDGSVKYLSAVSHGVAWSTKKISLQQLSVSSST</sequence>
<dbReference type="EMBL" id="MU006091">
    <property type="protein sequence ID" value="KAF2841760.1"/>
    <property type="molecule type" value="Genomic_DNA"/>
</dbReference>
<reference evidence="1" key="1">
    <citation type="journal article" date="2020" name="Stud. Mycol.">
        <title>101 Dothideomycetes genomes: a test case for predicting lifestyles and emergence of pathogens.</title>
        <authorList>
            <person name="Haridas S."/>
            <person name="Albert R."/>
            <person name="Binder M."/>
            <person name="Bloem J."/>
            <person name="Labutti K."/>
            <person name="Salamov A."/>
            <person name="Andreopoulos B."/>
            <person name="Baker S."/>
            <person name="Barry K."/>
            <person name="Bills G."/>
            <person name="Bluhm B."/>
            <person name="Cannon C."/>
            <person name="Castanera R."/>
            <person name="Culley D."/>
            <person name="Daum C."/>
            <person name="Ezra D."/>
            <person name="Gonzalez J."/>
            <person name="Henrissat B."/>
            <person name="Kuo A."/>
            <person name="Liang C."/>
            <person name="Lipzen A."/>
            <person name="Lutzoni F."/>
            <person name="Magnuson J."/>
            <person name="Mondo S."/>
            <person name="Nolan M."/>
            <person name="Ohm R."/>
            <person name="Pangilinan J."/>
            <person name="Park H.-J."/>
            <person name="Ramirez L."/>
            <person name="Alfaro M."/>
            <person name="Sun H."/>
            <person name="Tritt A."/>
            <person name="Yoshinaga Y."/>
            <person name="Zwiers L.-H."/>
            <person name="Turgeon B."/>
            <person name="Goodwin S."/>
            <person name="Spatafora J."/>
            <person name="Crous P."/>
            <person name="Grigoriev I."/>
        </authorList>
    </citation>
    <scope>NUCLEOTIDE SEQUENCE</scope>
    <source>
        <strain evidence="1">CBS 101060</strain>
    </source>
</reference>
<keyword evidence="2" id="KW-1185">Reference proteome</keyword>
<name>A0A9P4SH87_9PEZI</name>
<dbReference type="AlphaFoldDB" id="A0A9P4SH87"/>
<comment type="caution">
    <text evidence="1">The sequence shown here is derived from an EMBL/GenBank/DDBJ whole genome shotgun (WGS) entry which is preliminary data.</text>
</comment>
<feature type="non-terminal residue" evidence="1">
    <location>
        <position position="54"/>
    </location>
</feature>
<dbReference type="Proteomes" id="UP000799429">
    <property type="component" value="Unassembled WGS sequence"/>
</dbReference>
<gene>
    <name evidence="1" type="ORF">M501DRAFT_1001041</name>
</gene>
<evidence type="ECO:0000313" key="2">
    <source>
        <dbReference type="Proteomes" id="UP000799429"/>
    </source>
</evidence>
<proteinExistence type="predicted"/>
<evidence type="ECO:0000313" key="1">
    <source>
        <dbReference type="EMBL" id="KAF2841760.1"/>
    </source>
</evidence>
<protein>
    <submittedName>
        <fullName evidence="1">Uncharacterized protein</fullName>
    </submittedName>
</protein>
<organism evidence="1 2">
    <name type="scientific">Patellaria atrata CBS 101060</name>
    <dbReference type="NCBI Taxonomy" id="1346257"/>
    <lineage>
        <taxon>Eukaryota</taxon>
        <taxon>Fungi</taxon>
        <taxon>Dikarya</taxon>
        <taxon>Ascomycota</taxon>
        <taxon>Pezizomycotina</taxon>
        <taxon>Dothideomycetes</taxon>
        <taxon>Dothideomycetes incertae sedis</taxon>
        <taxon>Patellariales</taxon>
        <taxon>Patellariaceae</taxon>
        <taxon>Patellaria</taxon>
    </lineage>
</organism>
<accession>A0A9P4SH87</accession>